<dbReference type="GO" id="GO:0004602">
    <property type="term" value="F:glutathione peroxidase activity"/>
    <property type="evidence" value="ECO:0007669"/>
    <property type="project" value="TreeGrafter"/>
</dbReference>
<keyword evidence="5" id="KW-0732">Signal</keyword>
<evidence type="ECO:0000256" key="6">
    <source>
        <dbReference type="ARBA" id="ARBA00023002"/>
    </source>
</evidence>
<dbReference type="OrthoDB" id="446890at2759"/>
<evidence type="ECO:0000256" key="1">
    <source>
        <dbReference type="ARBA" id="ARBA00004613"/>
    </source>
</evidence>
<dbReference type="Pfam" id="PF00255">
    <property type="entry name" value="GSHPx"/>
    <property type="match status" value="1"/>
</dbReference>
<evidence type="ECO:0000256" key="4">
    <source>
        <dbReference type="ARBA" id="ARBA00022559"/>
    </source>
</evidence>
<dbReference type="PROSITE" id="PS51355">
    <property type="entry name" value="GLUTATHIONE_PEROXID_3"/>
    <property type="match status" value="1"/>
</dbReference>
<comment type="caution">
    <text evidence="8">The sequence shown here is derived from an EMBL/GenBank/DDBJ whole genome shotgun (WGS) entry which is preliminary data.</text>
</comment>
<dbReference type="GO" id="GO:0006979">
    <property type="term" value="P:response to oxidative stress"/>
    <property type="evidence" value="ECO:0007669"/>
    <property type="project" value="InterPro"/>
</dbReference>
<dbReference type="Proteomes" id="UP000242188">
    <property type="component" value="Unassembled WGS sequence"/>
</dbReference>
<dbReference type="PIRSF" id="PIRSF000303">
    <property type="entry name" value="Glutathion_perox"/>
    <property type="match status" value="1"/>
</dbReference>
<accession>A0A210QWX9</accession>
<comment type="subcellular location">
    <subcellularLocation>
        <location evidence="1">Secreted</location>
    </subcellularLocation>
</comment>
<evidence type="ECO:0000313" key="9">
    <source>
        <dbReference type="Proteomes" id="UP000242188"/>
    </source>
</evidence>
<keyword evidence="4 7" id="KW-0575">Peroxidase</keyword>
<keyword evidence="9" id="KW-1185">Reference proteome</keyword>
<dbReference type="STRING" id="6573.A0A210QWX9"/>
<dbReference type="EMBL" id="NEDP02001459">
    <property type="protein sequence ID" value="OWF53245.1"/>
    <property type="molecule type" value="Genomic_DNA"/>
</dbReference>
<sequence>MGFQALGFPCDQFHNQQPESSGEEILNGLKYVRPGGGFVPNFQMFGLVEINGKNEHPLFTFLKKYCPPTSDTFQDDSLLLYSPLKVSDIRWNFEQFLIGKDGKPYMRFSPETDPMALKSEIQRMLQTKPEAEESEGFRNGV</sequence>
<evidence type="ECO:0000256" key="7">
    <source>
        <dbReference type="RuleBase" id="RU000499"/>
    </source>
</evidence>
<dbReference type="GO" id="GO:0005576">
    <property type="term" value="C:extracellular region"/>
    <property type="evidence" value="ECO:0007669"/>
    <property type="project" value="UniProtKB-SubCell"/>
</dbReference>
<dbReference type="PANTHER" id="PTHR11592">
    <property type="entry name" value="GLUTATHIONE PEROXIDASE"/>
    <property type="match status" value="1"/>
</dbReference>
<reference evidence="8 9" key="1">
    <citation type="journal article" date="2017" name="Nat. Ecol. Evol.">
        <title>Scallop genome provides insights into evolution of bilaterian karyotype and development.</title>
        <authorList>
            <person name="Wang S."/>
            <person name="Zhang J."/>
            <person name="Jiao W."/>
            <person name="Li J."/>
            <person name="Xun X."/>
            <person name="Sun Y."/>
            <person name="Guo X."/>
            <person name="Huan P."/>
            <person name="Dong B."/>
            <person name="Zhang L."/>
            <person name="Hu X."/>
            <person name="Sun X."/>
            <person name="Wang J."/>
            <person name="Zhao C."/>
            <person name="Wang Y."/>
            <person name="Wang D."/>
            <person name="Huang X."/>
            <person name="Wang R."/>
            <person name="Lv J."/>
            <person name="Li Y."/>
            <person name="Zhang Z."/>
            <person name="Liu B."/>
            <person name="Lu W."/>
            <person name="Hui Y."/>
            <person name="Liang J."/>
            <person name="Zhou Z."/>
            <person name="Hou R."/>
            <person name="Li X."/>
            <person name="Liu Y."/>
            <person name="Li H."/>
            <person name="Ning X."/>
            <person name="Lin Y."/>
            <person name="Zhao L."/>
            <person name="Xing Q."/>
            <person name="Dou J."/>
            <person name="Li Y."/>
            <person name="Mao J."/>
            <person name="Guo H."/>
            <person name="Dou H."/>
            <person name="Li T."/>
            <person name="Mu C."/>
            <person name="Jiang W."/>
            <person name="Fu Q."/>
            <person name="Fu X."/>
            <person name="Miao Y."/>
            <person name="Liu J."/>
            <person name="Yu Q."/>
            <person name="Li R."/>
            <person name="Liao H."/>
            <person name="Li X."/>
            <person name="Kong Y."/>
            <person name="Jiang Z."/>
            <person name="Chourrout D."/>
            <person name="Li R."/>
            <person name="Bao Z."/>
        </authorList>
    </citation>
    <scope>NUCLEOTIDE SEQUENCE [LARGE SCALE GENOMIC DNA]</scope>
    <source>
        <strain evidence="8 9">PY_sf001</strain>
    </source>
</reference>
<dbReference type="PRINTS" id="PR01011">
    <property type="entry name" value="GLUTPROXDASE"/>
</dbReference>
<protein>
    <recommendedName>
        <fullName evidence="7">Glutathione peroxidase</fullName>
    </recommendedName>
</protein>
<dbReference type="Gene3D" id="3.40.30.10">
    <property type="entry name" value="Glutaredoxin"/>
    <property type="match status" value="1"/>
</dbReference>
<evidence type="ECO:0000256" key="5">
    <source>
        <dbReference type="ARBA" id="ARBA00022729"/>
    </source>
</evidence>
<comment type="similarity">
    <text evidence="2 7">Belongs to the glutathione peroxidase family.</text>
</comment>
<evidence type="ECO:0000256" key="2">
    <source>
        <dbReference type="ARBA" id="ARBA00006926"/>
    </source>
</evidence>
<evidence type="ECO:0000313" key="8">
    <source>
        <dbReference type="EMBL" id="OWF53245.1"/>
    </source>
</evidence>
<dbReference type="PANTHER" id="PTHR11592:SF88">
    <property type="entry name" value="GLUTATHIONE PEROXIDASE-RELATED"/>
    <property type="match status" value="1"/>
</dbReference>
<proteinExistence type="inferred from homology"/>
<name>A0A210QWX9_MIZYE</name>
<gene>
    <name evidence="8" type="ORF">KP79_PYT06388</name>
</gene>
<keyword evidence="3" id="KW-0964">Secreted</keyword>
<dbReference type="InterPro" id="IPR036249">
    <property type="entry name" value="Thioredoxin-like_sf"/>
</dbReference>
<dbReference type="InterPro" id="IPR000889">
    <property type="entry name" value="Glutathione_peroxidase"/>
</dbReference>
<organism evidence="8 9">
    <name type="scientific">Mizuhopecten yessoensis</name>
    <name type="common">Japanese scallop</name>
    <name type="synonym">Patinopecten yessoensis</name>
    <dbReference type="NCBI Taxonomy" id="6573"/>
    <lineage>
        <taxon>Eukaryota</taxon>
        <taxon>Metazoa</taxon>
        <taxon>Spiralia</taxon>
        <taxon>Lophotrochozoa</taxon>
        <taxon>Mollusca</taxon>
        <taxon>Bivalvia</taxon>
        <taxon>Autobranchia</taxon>
        <taxon>Pteriomorphia</taxon>
        <taxon>Pectinida</taxon>
        <taxon>Pectinoidea</taxon>
        <taxon>Pectinidae</taxon>
        <taxon>Mizuhopecten</taxon>
    </lineage>
</organism>
<keyword evidence="6 7" id="KW-0560">Oxidoreductase</keyword>
<evidence type="ECO:0000256" key="3">
    <source>
        <dbReference type="ARBA" id="ARBA00022525"/>
    </source>
</evidence>
<dbReference type="AlphaFoldDB" id="A0A210QWX9"/>
<dbReference type="SUPFAM" id="SSF52833">
    <property type="entry name" value="Thioredoxin-like"/>
    <property type="match status" value="1"/>
</dbReference>